<name>A0A1E5L4G4_9FIRM</name>
<evidence type="ECO:0000313" key="1">
    <source>
        <dbReference type="EMBL" id="OEH85032.1"/>
    </source>
</evidence>
<organism evidence="1 2">
    <name type="scientific">Desulfuribacillus stibiiarsenatis</name>
    <dbReference type="NCBI Taxonomy" id="1390249"/>
    <lineage>
        <taxon>Bacteria</taxon>
        <taxon>Bacillati</taxon>
        <taxon>Bacillota</taxon>
        <taxon>Desulfuribacillia</taxon>
        <taxon>Desulfuribacillales</taxon>
        <taxon>Desulfuribacillaceae</taxon>
        <taxon>Desulfuribacillus</taxon>
    </lineage>
</organism>
<dbReference type="Proteomes" id="UP000095255">
    <property type="component" value="Unassembled WGS sequence"/>
</dbReference>
<dbReference type="OrthoDB" id="1634058at2"/>
<dbReference type="STRING" id="1390249.BHU72_07005"/>
<keyword evidence="2" id="KW-1185">Reference proteome</keyword>
<dbReference type="CDD" id="cd22231">
    <property type="entry name" value="RHH_NikR_HicB-like"/>
    <property type="match status" value="1"/>
</dbReference>
<comment type="caution">
    <text evidence="1">The sequence shown here is derived from an EMBL/GenBank/DDBJ whole genome shotgun (WGS) entry which is preliminary data.</text>
</comment>
<proteinExistence type="predicted"/>
<dbReference type="InterPro" id="IPR010985">
    <property type="entry name" value="Ribbon_hlx_hlx"/>
</dbReference>
<dbReference type="AlphaFoldDB" id="A0A1E5L4G4"/>
<accession>A0A1E5L4G4</accession>
<sequence length="83" mass="9547">MISIPTYLLQEVDGVVETENTNRSEIIRVAMKMYLSERKKRHIRESMKKGYLEMADINLNIASEAFRAEEEAEVTLEKLVSGV</sequence>
<dbReference type="Gene3D" id="1.10.1220.10">
    <property type="entry name" value="Met repressor-like"/>
    <property type="match status" value="1"/>
</dbReference>
<dbReference type="InterPro" id="IPR013321">
    <property type="entry name" value="Arc_rbn_hlx_hlx"/>
</dbReference>
<gene>
    <name evidence="1" type="ORF">BHU72_07005</name>
</gene>
<protein>
    <submittedName>
        <fullName evidence="1">Antitoxin</fullName>
    </submittedName>
</protein>
<dbReference type="RefSeq" id="WP_069702767.1">
    <property type="nucleotide sequence ID" value="NZ_MJAT01000035.1"/>
</dbReference>
<evidence type="ECO:0000313" key="2">
    <source>
        <dbReference type="Proteomes" id="UP000095255"/>
    </source>
</evidence>
<dbReference type="SUPFAM" id="SSF47598">
    <property type="entry name" value="Ribbon-helix-helix"/>
    <property type="match status" value="1"/>
</dbReference>
<dbReference type="EMBL" id="MJAT01000035">
    <property type="protein sequence ID" value="OEH85032.1"/>
    <property type="molecule type" value="Genomic_DNA"/>
</dbReference>
<dbReference type="GO" id="GO:0006355">
    <property type="term" value="P:regulation of DNA-templated transcription"/>
    <property type="evidence" value="ECO:0007669"/>
    <property type="project" value="InterPro"/>
</dbReference>
<reference evidence="1 2" key="1">
    <citation type="submission" date="2016-09" db="EMBL/GenBank/DDBJ databases">
        <title>Desulfuribacillus arsenicus sp. nov., an obligately anaerobic, dissimilatory arsenic- and antimonate-reducing bacterium isolated from anoxic sediments.</title>
        <authorList>
            <person name="Abin C.A."/>
            <person name="Hollibaugh J.T."/>
        </authorList>
    </citation>
    <scope>NUCLEOTIDE SEQUENCE [LARGE SCALE GENOMIC DNA]</scope>
    <source>
        <strain evidence="1 2">MLFW-2</strain>
    </source>
</reference>